<comment type="cofactor">
    <cofactor evidence="1">
        <name>Mg(2+)</name>
        <dbReference type="ChEBI" id="CHEBI:18420"/>
    </cofactor>
</comment>
<evidence type="ECO:0000259" key="9">
    <source>
        <dbReference type="Pfam" id="PF02880"/>
    </source>
</evidence>
<dbReference type="InterPro" id="IPR036900">
    <property type="entry name" value="A-D-PHexomutase_C_sf"/>
</dbReference>
<dbReference type="SUPFAM" id="SSF53738">
    <property type="entry name" value="Phosphoglucomutase, first 3 domains"/>
    <property type="match status" value="3"/>
</dbReference>
<evidence type="ECO:0000256" key="6">
    <source>
        <dbReference type="ARBA" id="ARBA00023235"/>
    </source>
</evidence>
<sequence length="509" mass="56490">MSKIKWEKLISGTDVRGKAIAAEGEEANLTENAAEGIGFSFVKWLEDNLNKESREIKLAIGHDSRLSADSLKFALARGMKLAGADVYSTGLASTPAMFMSTVLEGHQYDGSIMITASHLPYDKNGFKFFTRNGGLEKENVLEILAIAAEKEDHFFKKELPAIDPLNKIDLISDYAEHIKTVIRENLSSEVDQKQPLADFKIVVDAGNGSGGFFVEKILEELGADTEGSQFLEPDGNFPNHAPNPEDKEAMHSIQKAVLENDADLGIIFDTDVDRAAVVDSSGQEINRNKLIALAATIVLENNPGATIVTDSVTSVGLKEFIENKLGGVHHRFKRGYKNVINEAKRLETEGITAPLAIETSGHAAFKENYFLDDGAYLVAKVLIKMANLKVEENRKIGDLIADLKEANIKEEYRMTIQLNEFKEYGQQILADLKEFIKEIDEWEIAPKNYQGVRVNCGGNDWFLLRLSLHDPVVVLNVECDKKESLASILKKIKEFLSNYNKLKLDALNQ</sequence>
<dbReference type="Pfam" id="PF02879">
    <property type="entry name" value="PGM_PMM_II"/>
    <property type="match status" value="1"/>
</dbReference>
<organism evidence="10 11">
    <name type="scientific">Halanaerobium saccharolyticum</name>
    <dbReference type="NCBI Taxonomy" id="43595"/>
    <lineage>
        <taxon>Bacteria</taxon>
        <taxon>Bacillati</taxon>
        <taxon>Bacillota</taxon>
        <taxon>Clostridia</taxon>
        <taxon>Halanaerobiales</taxon>
        <taxon>Halanaerobiaceae</taxon>
        <taxon>Halanaerobium</taxon>
    </lineage>
</organism>
<dbReference type="PANTHER" id="PTHR42946:SF1">
    <property type="entry name" value="PHOSPHOGLUCOMUTASE (ALPHA-D-GLUCOSE-1,6-BISPHOSPHATE-DEPENDENT)"/>
    <property type="match status" value="1"/>
</dbReference>
<dbReference type="OrthoDB" id="9806956at2"/>
<evidence type="ECO:0000256" key="2">
    <source>
        <dbReference type="ARBA" id="ARBA00010231"/>
    </source>
</evidence>
<protein>
    <submittedName>
        <fullName evidence="10">Phosphomannomutase</fullName>
    </submittedName>
</protein>
<dbReference type="InterPro" id="IPR005845">
    <property type="entry name" value="A-D-PHexomutase_a/b/a-II"/>
</dbReference>
<name>A0A4V6PTJ6_9FIRM</name>
<comment type="similarity">
    <text evidence="2">Belongs to the phosphohexose mutase family.</text>
</comment>
<dbReference type="SUPFAM" id="SSF55957">
    <property type="entry name" value="Phosphoglucomutase, C-terminal domain"/>
    <property type="match status" value="1"/>
</dbReference>
<dbReference type="InterPro" id="IPR005841">
    <property type="entry name" value="Alpha-D-phosphohexomutase_SF"/>
</dbReference>
<dbReference type="Pfam" id="PF02878">
    <property type="entry name" value="PGM_PMM_I"/>
    <property type="match status" value="1"/>
</dbReference>
<evidence type="ECO:0000256" key="5">
    <source>
        <dbReference type="ARBA" id="ARBA00022842"/>
    </source>
</evidence>
<evidence type="ECO:0000256" key="4">
    <source>
        <dbReference type="ARBA" id="ARBA00022723"/>
    </source>
</evidence>
<evidence type="ECO:0000259" key="7">
    <source>
        <dbReference type="Pfam" id="PF02878"/>
    </source>
</evidence>
<dbReference type="Proteomes" id="UP000295064">
    <property type="component" value="Unassembled WGS sequence"/>
</dbReference>
<dbReference type="EMBL" id="SNWX01000023">
    <property type="protein sequence ID" value="TDO83503.1"/>
    <property type="molecule type" value="Genomic_DNA"/>
</dbReference>
<keyword evidence="6" id="KW-0413">Isomerase</keyword>
<dbReference type="Gene3D" id="3.30.310.50">
    <property type="entry name" value="Alpha-D-phosphohexomutase, C-terminal domain"/>
    <property type="match status" value="1"/>
</dbReference>
<evidence type="ECO:0000313" key="10">
    <source>
        <dbReference type="EMBL" id="TDO83503.1"/>
    </source>
</evidence>
<proteinExistence type="inferred from homology"/>
<feature type="domain" description="Alpha-D-phosphohexomutase alpha/beta/alpha" evidence="8">
    <location>
        <begin position="173"/>
        <end position="282"/>
    </location>
</feature>
<dbReference type="GO" id="GO:0004615">
    <property type="term" value="F:phosphomannomutase activity"/>
    <property type="evidence" value="ECO:0007669"/>
    <property type="project" value="TreeGrafter"/>
</dbReference>
<dbReference type="Pfam" id="PF02880">
    <property type="entry name" value="PGM_PMM_III"/>
    <property type="match status" value="1"/>
</dbReference>
<keyword evidence="3" id="KW-0597">Phosphoprotein</keyword>
<feature type="domain" description="Alpha-D-phosphohexomutase alpha/beta/alpha" evidence="9">
    <location>
        <begin position="287"/>
        <end position="402"/>
    </location>
</feature>
<feature type="domain" description="Alpha-D-phosphohexomutase alpha/beta/alpha" evidence="7">
    <location>
        <begin position="13"/>
        <end position="150"/>
    </location>
</feature>
<dbReference type="PRINTS" id="PR00509">
    <property type="entry name" value="PGMPMM"/>
</dbReference>
<evidence type="ECO:0000259" key="8">
    <source>
        <dbReference type="Pfam" id="PF02879"/>
    </source>
</evidence>
<dbReference type="GO" id="GO:0005975">
    <property type="term" value="P:carbohydrate metabolic process"/>
    <property type="evidence" value="ECO:0007669"/>
    <property type="project" value="InterPro"/>
</dbReference>
<dbReference type="PANTHER" id="PTHR42946">
    <property type="entry name" value="PHOSPHOHEXOSE MUTASE"/>
    <property type="match status" value="1"/>
</dbReference>
<keyword evidence="5" id="KW-0460">Magnesium</keyword>
<dbReference type="InterPro" id="IPR016055">
    <property type="entry name" value="A-D-PHexomutase_a/b/a-I/II/III"/>
</dbReference>
<accession>A0A4V6PTJ6</accession>
<evidence type="ECO:0000256" key="1">
    <source>
        <dbReference type="ARBA" id="ARBA00001946"/>
    </source>
</evidence>
<gene>
    <name evidence="10" type="ORF">DFR79_12344</name>
</gene>
<evidence type="ECO:0000256" key="3">
    <source>
        <dbReference type="ARBA" id="ARBA00022553"/>
    </source>
</evidence>
<comment type="caution">
    <text evidence="10">The sequence shown here is derived from an EMBL/GenBank/DDBJ whole genome shotgun (WGS) entry which is preliminary data.</text>
</comment>
<keyword evidence="4" id="KW-0479">Metal-binding</keyword>
<dbReference type="InterPro" id="IPR050060">
    <property type="entry name" value="Phosphoglucosamine_mutase"/>
</dbReference>
<reference evidence="10 11" key="1">
    <citation type="submission" date="2019-03" db="EMBL/GenBank/DDBJ databases">
        <title>Subsurface microbial communities from deep shales in Ohio and West Virginia, USA.</title>
        <authorList>
            <person name="Wrighton K."/>
        </authorList>
    </citation>
    <scope>NUCLEOTIDE SEQUENCE [LARGE SCALE GENOMIC DNA]</scope>
    <source>
        <strain evidence="10 11">MA284_T2</strain>
    </source>
</reference>
<dbReference type="InterPro" id="IPR005844">
    <property type="entry name" value="A-D-PHexomutase_a/b/a-I"/>
</dbReference>
<dbReference type="AlphaFoldDB" id="A0A4V6PTJ6"/>
<dbReference type="FunFam" id="3.40.120.10:FF:000010">
    <property type="entry name" value="phosphomannomutase/phosphoglucomutase isoform X1"/>
    <property type="match status" value="1"/>
</dbReference>
<dbReference type="Gene3D" id="3.40.120.10">
    <property type="entry name" value="Alpha-D-Glucose-1,6-Bisphosphate, subunit A, domain 3"/>
    <property type="match status" value="3"/>
</dbReference>
<dbReference type="InterPro" id="IPR005846">
    <property type="entry name" value="A-D-PHexomutase_a/b/a-III"/>
</dbReference>
<dbReference type="RefSeq" id="WP_133515743.1">
    <property type="nucleotide sequence ID" value="NZ_SNWX01000023.1"/>
</dbReference>
<evidence type="ECO:0000313" key="11">
    <source>
        <dbReference type="Proteomes" id="UP000295064"/>
    </source>
</evidence>
<dbReference type="GO" id="GO:0046872">
    <property type="term" value="F:metal ion binding"/>
    <property type="evidence" value="ECO:0007669"/>
    <property type="project" value="UniProtKB-KW"/>
</dbReference>
<dbReference type="CDD" id="cd03089">
    <property type="entry name" value="PMM_PGM"/>
    <property type="match status" value="1"/>
</dbReference>